<dbReference type="PANTHER" id="PTHR35894:SF7">
    <property type="entry name" value="GENERAL SECRETION PATHWAY PROTEIN A-RELATED"/>
    <property type="match status" value="1"/>
</dbReference>
<evidence type="ECO:0000259" key="3">
    <source>
        <dbReference type="PROSITE" id="PS51724"/>
    </source>
</evidence>
<feature type="transmembrane region" description="Helical" evidence="2">
    <location>
        <begin position="270"/>
        <end position="289"/>
    </location>
</feature>
<dbReference type="AlphaFoldDB" id="A0A1V0B3I7"/>
<dbReference type="EMBL" id="CP020100">
    <property type="protein sequence ID" value="AQZ94465.1"/>
    <property type="molecule type" value="Genomic_DNA"/>
</dbReference>
<dbReference type="InterPro" id="IPR027417">
    <property type="entry name" value="P-loop_NTPase"/>
</dbReference>
<evidence type="ECO:0000256" key="2">
    <source>
        <dbReference type="SAM" id="Phobius"/>
    </source>
</evidence>
<dbReference type="GO" id="GO:0042834">
    <property type="term" value="F:peptidoglycan binding"/>
    <property type="evidence" value="ECO:0007669"/>
    <property type="project" value="InterPro"/>
</dbReference>
<dbReference type="InterPro" id="IPR052026">
    <property type="entry name" value="ExeA_AAA_ATPase_DNA-bind"/>
</dbReference>
<dbReference type="Pfam" id="PF13401">
    <property type="entry name" value="AAA_22"/>
    <property type="match status" value="1"/>
</dbReference>
<accession>A0A1V0B3I7</accession>
<dbReference type="Pfam" id="PF05036">
    <property type="entry name" value="SPOR"/>
    <property type="match status" value="1"/>
</dbReference>
<proteinExistence type="predicted"/>
<dbReference type="InterPro" id="IPR036680">
    <property type="entry name" value="SPOR-like_sf"/>
</dbReference>
<dbReference type="InterPro" id="IPR049945">
    <property type="entry name" value="AAA_22"/>
</dbReference>
<name>A0A1V0B3I7_9GAMM</name>
<dbReference type="PANTHER" id="PTHR35894">
    <property type="entry name" value="GENERAL SECRETION PATHWAY PROTEIN A-RELATED"/>
    <property type="match status" value="1"/>
</dbReference>
<evidence type="ECO:0000256" key="1">
    <source>
        <dbReference type="SAM" id="MobiDB-lite"/>
    </source>
</evidence>
<organism evidence="4 5">
    <name type="scientific">Halopseudomonas phragmitis</name>
    <dbReference type="NCBI Taxonomy" id="1931241"/>
    <lineage>
        <taxon>Bacteria</taxon>
        <taxon>Pseudomonadati</taxon>
        <taxon>Pseudomonadota</taxon>
        <taxon>Gammaproteobacteria</taxon>
        <taxon>Pseudomonadales</taxon>
        <taxon>Pseudomonadaceae</taxon>
        <taxon>Halopseudomonas</taxon>
    </lineage>
</organism>
<gene>
    <name evidence="4" type="ORF">BVH74_06735</name>
</gene>
<dbReference type="PROSITE" id="PS51724">
    <property type="entry name" value="SPOR"/>
    <property type="match status" value="1"/>
</dbReference>
<keyword evidence="2" id="KW-0812">Transmembrane</keyword>
<feature type="region of interest" description="Disordered" evidence="1">
    <location>
        <begin position="356"/>
        <end position="391"/>
    </location>
</feature>
<dbReference type="SUPFAM" id="SSF52540">
    <property type="entry name" value="P-loop containing nucleoside triphosphate hydrolases"/>
    <property type="match status" value="1"/>
</dbReference>
<protein>
    <recommendedName>
        <fullName evidence="3">SPOR domain-containing protein</fullName>
    </recommendedName>
</protein>
<reference evidence="4 5" key="1">
    <citation type="submission" date="2017-03" db="EMBL/GenBank/DDBJ databases">
        <title>Complete genome sequence of the novel DNRA strain Pseudomonas sp. S-6-2 isolated from Chinese polluted river sediment. Journal of Biotechnology.</title>
        <authorList>
            <person name="Li J."/>
            <person name="Xiang F."/>
            <person name="Wang L."/>
            <person name="Xi L."/>
            <person name="Liu J."/>
        </authorList>
    </citation>
    <scope>NUCLEOTIDE SEQUENCE [LARGE SCALE GENOMIC DNA]</scope>
    <source>
        <strain evidence="4 5">S-6-2</strain>
    </source>
</reference>
<dbReference type="KEGG" id="ppha:BVH74_06735"/>
<keyword evidence="5" id="KW-1185">Reference proteome</keyword>
<dbReference type="InterPro" id="IPR007730">
    <property type="entry name" value="SPOR-like_dom"/>
</dbReference>
<feature type="compositionally biased region" description="Pro residues" evidence="1">
    <location>
        <begin position="365"/>
        <end position="375"/>
    </location>
</feature>
<dbReference type="Gene3D" id="3.30.70.1070">
    <property type="entry name" value="Sporulation related repeat"/>
    <property type="match status" value="1"/>
</dbReference>
<dbReference type="Proteomes" id="UP000243488">
    <property type="component" value="Chromosome"/>
</dbReference>
<dbReference type="STRING" id="1931241.BVH74_06735"/>
<dbReference type="Gene3D" id="3.40.50.300">
    <property type="entry name" value="P-loop containing nucleotide triphosphate hydrolases"/>
    <property type="match status" value="1"/>
</dbReference>
<keyword evidence="2" id="KW-1133">Transmembrane helix</keyword>
<sequence>MTETEAHMSALTGVESYLEHYQLSHDPFAARTPGFKFFTPKRKEVLAELHHLARYASNLLVITGPHGSGKTLLRQALVASCNKDTVQCVVMSAREHSGEAQVLASLCQAAEAGSQDIQALLARAEQLHQVGIQLYLVVDDAEKLDQQALQLLADLSQVAGKAAPRVFLFAEPAFEEALARLDTDGEPDWVRRIELLPYELDDTRDYLAQRLEAAGQGIELLDDRQVLWIHEHSGGWPGAINQAGRQAMMAAMGDELEVPRAARKGLVLPLRSLVALVLVGLGVMFAWFMGDRPQEPSRTVLQLPDPVVEVEARPTPSPQPALVAPVEIDPVAEPLASAPEPAPAPVVAEPEIAPPAEPVAEPEPIAAPTPAPPPVTTASAPAAAPVPSSETAVGGAHTAAWYRQRQGSEYVLQLLGTRSRQAALDFVAAQRGVSDLGYFETRHEGQPWFVVTQGVYPGRQQAQQAVNGLPEAVRRQNPWPRSIASIQQSLQ</sequence>
<evidence type="ECO:0000313" key="4">
    <source>
        <dbReference type="EMBL" id="AQZ94465.1"/>
    </source>
</evidence>
<feature type="domain" description="SPOR" evidence="3">
    <location>
        <begin position="404"/>
        <end position="482"/>
    </location>
</feature>
<feature type="compositionally biased region" description="Low complexity" evidence="1">
    <location>
        <begin position="376"/>
        <end position="391"/>
    </location>
</feature>
<keyword evidence="2" id="KW-0472">Membrane</keyword>
<dbReference type="GO" id="GO:0016887">
    <property type="term" value="F:ATP hydrolysis activity"/>
    <property type="evidence" value="ECO:0007669"/>
    <property type="project" value="InterPro"/>
</dbReference>
<evidence type="ECO:0000313" key="5">
    <source>
        <dbReference type="Proteomes" id="UP000243488"/>
    </source>
</evidence>